<reference evidence="2 3" key="1">
    <citation type="submission" date="2023-02" db="EMBL/GenBank/DDBJ databases">
        <title>LHISI_Scaffold_Assembly.</title>
        <authorList>
            <person name="Stuart O.P."/>
            <person name="Cleave R."/>
            <person name="Magrath M.J.L."/>
            <person name="Mikheyev A.S."/>
        </authorList>
    </citation>
    <scope>NUCLEOTIDE SEQUENCE [LARGE SCALE GENOMIC DNA]</scope>
    <source>
        <strain evidence="2">Daus_M_001</strain>
        <tissue evidence="2">Leg muscle</tissue>
    </source>
</reference>
<name>A0ABQ9I3E5_9NEOP</name>
<protein>
    <submittedName>
        <fullName evidence="2">Uncharacterized protein</fullName>
    </submittedName>
</protein>
<dbReference type="EMBL" id="JARBHB010000003">
    <property type="protein sequence ID" value="KAJ8891007.1"/>
    <property type="molecule type" value="Genomic_DNA"/>
</dbReference>
<accession>A0ABQ9I3E5</accession>
<evidence type="ECO:0000256" key="1">
    <source>
        <dbReference type="SAM" id="MobiDB-lite"/>
    </source>
</evidence>
<feature type="region of interest" description="Disordered" evidence="1">
    <location>
        <begin position="336"/>
        <end position="403"/>
    </location>
</feature>
<sequence length="463" mass="49302">MANWTVFENSKGCEIKTPVEDEAVRLAPLTTTMLYEQLNASSRQSRVANSVPCRGSACSFRAGQRHLPAMFSCSQLAVRELARANPSIVAECLQVLDNPTVRCVSYLPWSCRVVLGSHRYTQCDDNTERKFRALRLEAIIPHVMCVAVALIPSAVRGQKTPDMMLSHACNPGVPETLVFPLPRSTSRRCYVNYLLDHFITGAIAVLSCPVSFHLPPLTVNGPYNQPHAAAGRSQDRGTHDWKTTAEAASRQNDGDEVEIGDEKQLNVKYVEPDELTSRPPRICLLITTCACCEVVGGGGGGGGSISCTLCVCVAVLEVGTCWPHVYVCGSRDRYPGTSGRSGGGIVPSRQIPGPGPALSPAAGVVLDTPTPAAKGGRGGSEVSLLASHQGGPGSNPSRVTPDSRMWKSCRTMPLVGGFSRGSPVSLAPLIPALLRTHLASPLSAFKTTLIKAAQIASLTLRTH</sequence>
<gene>
    <name evidence="2" type="ORF">PR048_010516</name>
</gene>
<comment type="caution">
    <text evidence="2">The sequence shown here is derived from an EMBL/GenBank/DDBJ whole genome shotgun (WGS) entry which is preliminary data.</text>
</comment>
<dbReference type="Proteomes" id="UP001159363">
    <property type="component" value="Chromosome 3"/>
</dbReference>
<evidence type="ECO:0000313" key="2">
    <source>
        <dbReference type="EMBL" id="KAJ8891007.1"/>
    </source>
</evidence>
<keyword evidence="3" id="KW-1185">Reference proteome</keyword>
<evidence type="ECO:0000313" key="3">
    <source>
        <dbReference type="Proteomes" id="UP001159363"/>
    </source>
</evidence>
<organism evidence="2 3">
    <name type="scientific">Dryococelus australis</name>
    <dbReference type="NCBI Taxonomy" id="614101"/>
    <lineage>
        <taxon>Eukaryota</taxon>
        <taxon>Metazoa</taxon>
        <taxon>Ecdysozoa</taxon>
        <taxon>Arthropoda</taxon>
        <taxon>Hexapoda</taxon>
        <taxon>Insecta</taxon>
        <taxon>Pterygota</taxon>
        <taxon>Neoptera</taxon>
        <taxon>Polyneoptera</taxon>
        <taxon>Phasmatodea</taxon>
        <taxon>Verophasmatodea</taxon>
        <taxon>Anareolatae</taxon>
        <taxon>Phasmatidae</taxon>
        <taxon>Eurycanthinae</taxon>
        <taxon>Dryococelus</taxon>
    </lineage>
</organism>
<proteinExistence type="predicted"/>